<proteinExistence type="predicted"/>
<evidence type="ECO:0000313" key="1">
    <source>
        <dbReference type="EMBL" id="BDA63569.1"/>
    </source>
</evidence>
<organism evidence="1 2">
    <name type="scientific">Actinomyces capricornis</name>
    <dbReference type="NCBI Taxonomy" id="2755559"/>
    <lineage>
        <taxon>Bacteria</taxon>
        <taxon>Bacillati</taxon>
        <taxon>Actinomycetota</taxon>
        <taxon>Actinomycetes</taxon>
        <taxon>Actinomycetales</taxon>
        <taxon>Actinomycetaceae</taxon>
        <taxon>Actinomyces</taxon>
    </lineage>
</organism>
<dbReference type="Proteomes" id="UP000824496">
    <property type="component" value="Chromosome"/>
</dbReference>
<keyword evidence="2" id="KW-1185">Reference proteome</keyword>
<dbReference type="RefSeq" id="WP_263421913.1">
    <property type="nucleotide sequence ID" value="NZ_AP025017.1"/>
</dbReference>
<gene>
    <name evidence="1" type="ORF">MANAM107_04030</name>
</gene>
<dbReference type="EMBL" id="AP025017">
    <property type="protein sequence ID" value="BDA63569.1"/>
    <property type="molecule type" value="Genomic_DNA"/>
</dbReference>
<protein>
    <submittedName>
        <fullName evidence="1">Uncharacterized protein</fullName>
    </submittedName>
</protein>
<evidence type="ECO:0000313" key="2">
    <source>
        <dbReference type="Proteomes" id="UP000824496"/>
    </source>
</evidence>
<name>A0ABN6K1U7_9ACTO</name>
<sequence>MSAATSSLEEPPPVWHRSGDLILDDGLPLKQILLLLARRIVRL</sequence>
<accession>A0ABN6K1U7</accession>
<reference evidence="1 2" key="1">
    <citation type="submission" date="2021-08" db="EMBL/GenBank/DDBJ databases">
        <title>Whole genome sequence of novel Actinomyces species strain MAS-1.</title>
        <authorList>
            <person name="Saito M."/>
            <person name="Kuwahara N."/>
            <person name="Takizawa T."/>
            <person name="Gotouda H."/>
            <person name="Ochiai T."/>
        </authorList>
    </citation>
    <scope>NUCLEOTIDE SEQUENCE [LARGE SCALE GENOMIC DNA]</scope>
    <source>
        <strain evidence="1 2">MAS-1</strain>
    </source>
</reference>